<evidence type="ECO:0000256" key="5">
    <source>
        <dbReference type="SAM" id="Phobius"/>
    </source>
</evidence>
<evidence type="ECO:0000256" key="3">
    <source>
        <dbReference type="ARBA" id="ARBA00022989"/>
    </source>
</evidence>
<keyword evidence="2 5" id="KW-0812">Transmembrane</keyword>
<dbReference type="STRING" id="717605.Theco_0075"/>
<dbReference type="eggNOG" id="COG0428">
    <property type="taxonomic scope" value="Bacteria"/>
</dbReference>
<feature type="transmembrane region" description="Helical" evidence="5">
    <location>
        <begin position="223"/>
        <end position="242"/>
    </location>
</feature>
<dbReference type="HOGENOM" id="CLU_015114_1_2_9"/>
<dbReference type="PANTHER" id="PTHR11040">
    <property type="entry name" value="ZINC/IRON TRANSPORTER"/>
    <property type="match status" value="1"/>
</dbReference>
<keyword evidence="4 5" id="KW-0472">Membrane</keyword>
<gene>
    <name evidence="6" type="ordered locus">Theco_0075</name>
</gene>
<dbReference type="RefSeq" id="WP_015253099.1">
    <property type="nucleotide sequence ID" value="NC_019897.1"/>
</dbReference>
<evidence type="ECO:0000313" key="6">
    <source>
        <dbReference type="EMBL" id="AGA56331.1"/>
    </source>
</evidence>
<dbReference type="Proteomes" id="UP000010795">
    <property type="component" value="Chromosome"/>
</dbReference>
<dbReference type="KEGG" id="tco:Theco_0075"/>
<evidence type="ECO:0000256" key="4">
    <source>
        <dbReference type="ARBA" id="ARBA00023136"/>
    </source>
</evidence>
<feature type="transmembrane region" description="Helical" evidence="5">
    <location>
        <begin position="6"/>
        <end position="28"/>
    </location>
</feature>
<dbReference type="PANTHER" id="PTHR11040:SF70">
    <property type="entry name" value="OS05G0316100 PROTEIN"/>
    <property type="match status" value="1"/>
</dbReference>
<name>L0E9I1_THECK</name>
<sequence length="243" mass="26031">MNTIIIGSLATSLCTTLGALPAMLFTNVTHRGRDILLAFTAGIMVSASTYGLIPSALKLSNLFVLAIGILLGTIILTLMELFVPHKDPEHSKMKSPHATSSFLFLSAMALHNLPEGLSVGVSFGSSVHELGAIVALSIGLQNIPEGFLTALFLITHRMNKWLSLLLATFTGMLELLFCWIGYVFTGSFTGIVPYGLAFAAGAMLFVVYKELIPESHGDGNERASTFSFIIGLLTMIGITHLLK</sequence>
<protein>
    <submittedName>
        <fullName evidence="6">Putative divalent heavy-metal cations transporter</fullName>
    </submittedName>
</protein>
<feature type="transmembrane region" description="Helical" evidence="5">
    <location>
        <begin position="35"/>
        <end position="53"/>
    </location>
</feature>
<keyword evidence="7" id="KW-1185">Reference proteome</keyword>
<feature type="transmembrane region" description="Helical" evidence="5">
    <location>
        <begin position="59"/>
        <end position="83"/>
    </location>
</feature>
<organism evidence="6 7">
    <name type="scientific">Thermobacillus composti (strain DSM 18247 / JCM 13945 / KWC4)</name>
    <dbReference type="NCBI Taxonomy" id="717605"/>
    <lineage>
        <taxon>Bacteria</taxon>
        <taxon>Bacillati</taxon>
        <taxon>Bacillota</taxon>
        <taxon>Bacilli</taxon>
        <taxon>Bacillales</taxon>
        <taxon>Paenibacillaceae</taxon>
        <taxon>Thermobacillus</taxon>
    </lineage>
</organism>
<dbReference type="AlphaFoldDB" id="L0E9I1"/>
<evidence type="ECO:0000313" key="7">
    <source>
        <dbReference type="Proteomes" id="UP000010795"/>
    </source>
</evidence>
<dbReference type="Pfam" id="PF02535">
    <property type="entry name" value="Zip"/>
    <property type="match status" value="1"/>
</dbReference>
<dbReference type="EMBL" id="CP003255">
    <property type="protein sequence ID" value="AGA56331.1"/>
    <property type="molecule type" value="Genomic_DNA"/>
</dbReference>
<feature type="transmembrane region" description="Helical" evidence="5">
    <location>
        <begin position="191"/>
        <end position="211"/>
    </location>
</feature>
<feature type="transmembrane region" description="Helical" evidence="5">
    <location>
        <begin position="161"/>
        <end position="185"/>
    </location>
</feature>
<reference evidence="7" key="1">
    <citation type="submission" date="2012-01" db="EMBL/GenBank/DDBJ databases">
        <title>Complete sequence of chromosome of Thermobacillus composti KWC4.</title>
        <authorList>
            <person name="Lucas S."/>
            <person name="Han J."/>
            <person name="Lapidus A."/>
            <person name="Cheng J.-F."/>
            <person name="Goodwin L."/>
            <person name="Pitluck S."/>
            <person name="Peters L."/>
            <person name="Ovchinnikova G."/>
            <person name="Teshima H."/>
            <person name="Detter J.C."/>
            <person name="Han C."/>
            <person name="Tapia R."/>
            <person name="Land M."/>
            <person name="Hauser L."/>
            <person name="Kyrpides N."/>
            <person name="Ivanova N."/>
            <person name="Pagani I."/>
            <person name="Anderson I."/>
            <person name="Woyke T."/>
        </authorList>
    </citation>
    <scope>NUCLEOTIDE SEQUENCE [LARGE SCALE GENOMIC DNA]</scope>
    <source>
        <strain evidence="7">DSM 18247 / JCM 13945 / KWC4</strain>
    </source>
</reference>
<evidence type="ECO:0000256" key="2">
    <source>
        <dbReference type="ARBA" id="ARBA00022692"/>
    </source>
</evidence>
<proteinExistence type="predicted"/>
<accession>L0E9I1</accession>
<evidence type="ECO:0000256" key="1">
    <source>
        <dbReference type="ARBA" id="ARBA00004141"/>
    </source>
</evidence>
<dbReference type="InterPro" id="IPR003689">
    <property type="entry name" value="ZIP"/>
</dbReference>
<dbReference type="OrthoDB" id="9787346at2"/>
<dbReference type="GO" id="GO:0016020">
    <property type="term" value="C:membrane"/>
    <property type="evidence" value="ECO:0007669"/>
    <property type="project" value="UniProtKB-SubCell"/>
</dbReference>
<comment type="subcellular location">
    <subcellularLocation>
        <location evidence="1">Membrane</location>
        <topology evidence="1">Multi-pass membrane protein</topology>
    </subcellularLocation>
</comment>
<keyword evidence="3 5" id="KW-1133">Transmembrane helix</keyword>
<dbReference type="GO" id="GO:0005385">
    <property type="term" value="F:zinc ion transmembrane transporter activity"/>
    <property type="evidence" value="ECO:0007669"/>
    <property type="project" value="TreeGrafter"/>
</dbReference>
<feature type="transmembrane region" description="Helical" evidence="5">
    <location>
        <begin position="133"/>
        <end position="154"/>
    </location>
</feature>